<keyword evidence="3" id="KW-0560">Oxidoreductase</keyword>
<dbReference type="InterPro" id="IPR003723">
    <property type="entry name" value="Precorrin-6x_reduct"/>
</dbReference>
<dbReference type="EMBL" id="LNCD01000003">
    <property type="protein sequence ID" value="KWV59995.1"/>
    <property type="molecule type" value="Genomic_DNA"/>
</dbReference>
<evidence type="ECO:0000313" key="5">
    <source>
        <dbReference type="Proteomes" id="UP000068164"/>
    </source>
</evidence>
<accession>A0A109K3F1</accession>
<dbReference type="AlphaFoldDB" id="A0A109K3F1"/>
<name>A0A109K3F1_9HYPH</name>
<keyword evidence="2" id="KW-0169">Cobalamin biosynthesis</keyword>
<proteinExistence type="predicted"/>
<comment type="pathway">
    <text evidence="1">Cofactor biosynthesis; adenosylcobalamin biosynthesis.</text>
</comment>
<dbReference type="RefSeq" id="WP_062368395.1">
    <property type="nucleotide sequence ID" value="NZ_LNCD01000003.1"/>
</dbReference>
<dbReference type="GO" id="GO:0016994">
    <property type="term" value="F:precorrin-6A reductase activity"/>
    <property type="evidence" value="ECO:0007669"/>
    <property type="project" value="InterPro"/>
</dbReference>
<protein>
    <submittedName>
        <fullName evidence="4">Cobalt-precorrin-6A/precorrin-6x reductase</fullName>
    </submittedName>
</protein>
<dbReference type="Pfam" id="PF02571">
    <property type="entry name" value="CbiJ"/>
    <property type="match status" value="1"/>
</dbReference>
<dbReference type="OrthoDB" id="5183775at2"/>
<dbReference type="UniPathway" id="UPA00148"/>
<comment type="caution">
    <text evidence="4">The sequence shown here is derived from an EMBL/GenBank/DDBJ whole genome shotgun (WGS) entry which is preliminary data.</text>
</comment>
<dbReference type="PROSITE" id="PS51014">
    <property type="entry name" value="COBK_CBIJ"/>
    <property type="match status" value="1"/>
</dbReference>
<dbReference type="NCBIfam" id="NF005968">
    <property type="entry name" value="PRK08057.1-2"/>
    <property type="match status" value="1"/>
</dbReference>
<gene>
    <name evidence="4" type="ORF">AS026_27235</name>
</gene>
<organism evidence="4 5">
    <name type="scientific">Rhizobium altiplani</name>
    <dbReference type="NCBI Taxonomy" id="1864509"/>
    <lineage>
        <taxon>Bacteria</taxon>
        <taxon>Pseudomonadati</taxon>
        <taxon>Pseudomonadota</taxon>
        <taxon>Alphaproteobacteria</taxon>
        <taxon>Hyphomicrobiales</taxon>
        <taxon>Rhizobiaceae</taxon>
        <taxon>Rhizobium/Agrobacterium group</taxon>
        <taxon>Rhizobium</taxon>
    </lineage>
</organism>
<reference evidence="4 5" key="1">
    <citation type="submission" date="2015-11" db="EMBL/GenBank/DDBJ databases">
        <title>Draft Genome Sequence of the Strain BR 10423 (Rhizobium sp.) isolated from nodules of Mimosa pudica.</title>
        <authorList>
            <person name="Barauna A.C."/>
            <person name="Zilli J.E."/>
            <person name="Simoes-Araujo J.L."/>
            <person name="Reis V.M."/>
            <person name="James E.K."/>
            <person name="Reis F.B.Jr."/>
            <person name="Rouws L.F."/>
            <person name="Passos S.R."/>
            <person name="Gois S.R."/>
        </authorList>
    </citation>
    <scope>NUCLEOTIDE SEQUENCE [LARGE SCALE GENOMIC DNA]</scope>
    <source>
        <strain evidence="4 5">BR10423</strain>
    </source>
</reference>
<sequence length="256" mass="27176">MGKIRILMLGGTGEARALAEALEGTGRYETLLSLAGRTEKPSDQPVPLRIGGFGGAEGLAAFLRDGGFDLLIDATHPFAARISRSASEAAAATGIPAFALRRPEWMAEPGDRWTPVATIAEAIERLGPSPRRVFLAIGRQEAHRAEAAPQHSYLVRSVDPVDPPLVLPDVQLVLDRGPYDVASEVSLLRTHRIDALVTKNSGGSATYAKIQAARQLGIDVFMVARAPAATMETVATVEAMLAAVDHLFPPAMNRGV</sequence>
<dbReference type="PANTHER" id="PTHR36925:SF1">
    <property type="entry name" value="COBALT-PRECORRIN-6A REDUCTASE"/>
    <property type="match status" value="1"/>
</dbReference>
<dbReference type="Proteomes" id="UP000068164">
    <property type="component" value="Unassembled WGS sequence"/>
</dbReference>
<keyword evidence="5" id="KW-1185">Reference proteome</keyword>
<evidence type="ECO:0000256" key="1">
    <source>
        <dbReference type="ARBA" id="ARBA00004953"/>
    </source>
</evidence>
<evidence type="ECO:0000313" key="4">
    <source>
        <dbReference type="EMBL" id="KWV59995.1"/>
    </source>
</evidence>
<dbReference type="GO" id="GO:0009236">
    <property type="term" value="P:cobalamin biosynthetic process"/>
    <property type="evidence" value="ECO:0007669"/>
    <property type="project" value="UniProtKB-UniPathway"/>
</dbReference>
<dbReference type="PANTHER" id="PTHR36925">
    <property type="entry name" value="COBALT-PRECORRIN-6A REDUCTASE"/>
    <property type="match status" value="1"/>
</dbReference>
<evidence type="ECO:0000256" key="2">
    <source>
        <dbReference type="ARBA" id="ARBA00022573"/>
    </source>
</evidence>
<evidence type="ECO:0000256" key="3">
    <source>
        <dbReference type="ARBA" id="ARBA00023002"/>
    </source>
</evidence>